<dbReference type="GO" id="GO:0008986">
    <property type="term" value="F:pyruvate, water dikinase activity"/>
    <property type="evidence" value="ECO:0007669"/>
    <property type="project" value="UniProtKB-EC"/>
</dbReference>
<comment type="pathway">
    <text evidence="3">Carbohydrate biosynthesis; gluconeogenesis.</text>
</comment>
<dbReference type="HOGENOM" id="CLU_011040_0_0_7"/>
<dbReference type="GO" id="GO:0006094">
    <property type="term" value="P:gluconeogenesis"/>
    <property type="evidence" value="ECO:0007669"/>
    <property type="project" value="UniProtKB-UniPathway"/>
</dbReference>
<keyword evidence="10 18" id="KW-0418">Kinase</keyword>
<protein>
    <recommendedName>
        <fullName evidence="6">Phosphoenolpyruvate synthase</fullName>
        <ecNumber evidence="5">2.7.9.2</ecNumber>
    </recommendedName>
    <alternativeName>
        <fullName evidence="13">Pyruvate, water dikinase</fullName>
    </alternativeName>
</protein>
<evidence type="ECO:0000256" key="4">
    <source>
        <dbReference type="ARBA" id="ARBA00007837"/>
    </source>
</evidence>
<dbReference type="Gene3D" id="3.50.30.10">
    <property type="entry name" value="Phosphohistidine domain"/>
    <property type="match status" value="1"/>
</dbReference>
<dbReference type="EC" id="2.7.9.2" evidence="5"/>
<evidence type="ECO:0000256" key="10">
    <source>
        <dbReference type="ARBA" id="ARBA00022777"/>
    </source>
</evidence>
<dbReference type="InterPro" id="IPR006319">
    <property type="entry name" value="PEP_synth"/>
</dbReference>
<keyword evidence="18" id="KW-0670">Pyruvate</keyword>
<gene>
    <name evidence="18" type="ordered locus">Dvul_2731</name>
</gene>
<dbReference type="Gene3D" id="3.30.1490.20">
    <property type="entry name" value="ATP-grasp fold, A domain"/>
    <property type="match status" value="1"/>
</dbReference>
<dbReference type="UniPathway" id="UPA00138"/>
<dbReference type="InterPro" id="IPR008279">
    <property type="entry name" value="PEP-util_enz_mobile_dom"/>
</dbReference>
<dbReference type="AlphaFoldDB" id="A0A0H3AD15"/>
<evidence type="ECO:0000256" key="11">
    <source>
        <dbReference type="ARBA" id="ARBA00022840"/>
    </source>
</evidence>
<feature type="compositionally biased region" description="Low complexity" evidence="15">
    <location>
        <begin position="332"/>
        <end position="350"/>
    </location>
</feature>
<comment type="function">
    <text evidence="2">Catalyzes the phosphorylation of pyruvate to phosphoenolpyruvate.</text>
</comment>
<evidence type="ECO:0000256" key="1">
    <source>
        <dbReference type="ARBA" id="ARBA00001946"/>
    </source>
</evidence>
<dbReference type="RefSeq" id="WP_011793045.1">
    <property type="nucleotide sequence ID" value="NC_008751.1"/>
</dbReference>
<evidence type="ECO:0000313" key="19">
    <source>
        <dbReference type="Proteomes" id="UP000009173"/>
    </source>
</evidence>
<dbReference type="InterPro" id="IPR002192">
    <property type="entry name" value="PPDK_AMP/ATP-bd"/>
</dbReference>
<evidence type="ECO:0000259" key="16">
    <source>
        <dbReference type="Pfam" id="PF00391"/>
    </source>
</evidence>
<reference evidence="19" key="1">
    <citation type="journal article" date="2009" name="Environ. Microbiol.">
        <title>Contribution of mobile genetic elements to Desulfovibrio vulgaris genome plasticity.</title>
        <authorList>
            <person name="Walker C.B."/>
            <person name="Stolyar S."/>
            <person name="Chivian D."/>
            <person name="Pinel N."/>
            <person name="Gabster J.A."/>
            <person name="Dehal P.S."/>
            <person name="He Z."/>
            <person name="Yang Z.K."/>
            <person name="Yen H.C."/>
            <person name="Zhou J."/>
            <person name="Wall J.D."/>
            <person name="Hazen T.C."/>
            <person name="Arkin A.P."/>
            <person name="Stahl D.A."/>
        </authorList>
    </citation>
    <scope>NUCLEOTIDE SEQUENCE [LARGE SCALE GENOMIC DNA]</scope>
    <source>
        <strain evidence="19">DP4</strain>
    </source>
</reference>
<dbReference type="SUPFAM" id="SSF52009">
    <property type="entry name" value="Phosphohistidine domain"/>
    <property type="match status" value="1"/>
</dbReference>
<evidence type="ECO:0000256" key="8">
    <source>
        <dbReference type="ARBA" id="ARBA00022723"/>
    </source>
</evidence>
<dbReference type="Gene3D" id="3.30.470.20">
    <property type="entry name" value="ATP-grasp fold, B domain"/>
    <property type="match status" value="1"/>
</dbReference>
<evidence type="ECO:0000256" key="13">
    <source>
        <dbReference type="ARBA" id="ARBA00033470"/>
    </source>
</evidence>
<keyword evidence="7" id="KW-0808">Transferase</keyword>
<feature type="domain" description="Pyruvate phosphate dikinase AMP/ATP-binding" evidence="17">
    <location>
        <begin position="128"/>
        <end position="308"/>
    </location>
</feature>
<dbReference type="Pfam" id="PF01326">
    <property type="entry name" value="PPDK_N"/>
    <property type="match status" value="2"/>
</dbReference>
<dbReference type="PANTHER" id="PTHR43030">
    <property type="entry name" value="PHOSPHOENOLPYRUVATE SYNTHASE"/>
    <property type="match status" value="1"/>
</dbReference>
<dbReference type="SUPFAM" id="SSF56059">
    <property type="entry name" value="Glutathione synthetase ATP-binding domain-like"/>
    <property type="match status" value="1"/>
</dbReference>
<evidence type="ECO:0000256" key="7">
    <source>
        <dbReference type="ARBA" id="ARBA00022679"/>
    </source>
</evidence>
<dbReference type="KEGG" id="dvl:Dvul_2731"/>
<evidence type="ECO:0000256" key="6">
    <source>
        <dbReference type="ARBA" id="ARBA00021623"/>
    </source>
</evidence>
<proteinExistence type="inferred from homology"/>
<sequence length="859" mass="92627">MAFGELFRHWTYRVFAPGALLRRKYEAFRELIQQDGRCLERIAEIEDIHYGSTHVDWTRVVAQCDALETDVMGMVARLREMNPLRWMDLADYASKVAFYARMAVSIPEPDLAPPYVLPLSEVAGRPEVAGHKASRLAEVRQRTMLPVPDGFVVTASAFHYIIEYNGLRAPLDDLLRQVDLADGNSLVDLCRTMRELVLTVELPPVLETELLEAGHALSPQRAPLAVRSSAVAEDGEASFAGQHTSVLGVAPADLPDAYRTVLAGKYTPRAVSYRIIHGFADTETPMAVLLMPLVQAKASGVVYTRAPSPPARILSLAATGRAAKTSEDDNGTPSTTATPTKAPDAPAASDDSAAGVIAIHTVGGMGAPLMDGSSGDTTAWLSRGARHRILERAQGLPLTTEDLKRLARLSMELETLFGEPQDVEWAIDESGRISIVQSRPVPGAAVAPPPRVDVSGLTPLLEGADPVAPGTGCGTVVHVLSCADIGDLPPGTVLVTPCLGPSLARVLDRMEGVISVEGSRASHFASVARESSVPVLVTGDDSVFATLPVGTLVTVDAHEGVVFAGRPATPPPRRSSPGAMALRGPMHRLSRAMPHVARLTLVDPSSSDFAPANCRSLHDIVRFCHEMAVREMFSLVERDGRGLSGARKVRGDIPVVMYVLNLDDGFFPSAIGKREITPDDFRSLPLWAIWFGLSSEPAAWAALPPAADWEELDRISAGIFRRDSPQLASYAVASSTYANIMLRFGYHFAVIDSLCAGDTRANYIQFRLKGGGGHAEGRSLRLRFLSRVLEQSGFSTRIKGDLIDARHGPGSEALIQKRLALLGRVLAVTRLMDIRLSTEEQADAEADNFLTRINTPEDD</sequence>
<dbReference type="PANTHER" id="PTHR43030:SF1">
    <property type="entry name" value="PHOSPHOENOLPYRUVATE SYNTHASE"/>
    <property type="match status" value="1"/>
</dbReference>
<dbReference type="Proteomes" id="UP000009173">
    <property type="component" value="Chromosome"/>
</dbReference>
<comment type="catalytic activity">
    <reaction evidence="14">
        <text>pyruvate + ATP + H2O = phosphoenolpyruvate + AMP + phosphate + 2 H(+)</text>
        <dbReference type="Rhea" id="RHEA:11364"/>
        <dbReference type="ChEBI" id="CHEBI:15361"/>
        <dbReference type="ChEBI" id="CHEBI:15377"/>
        <dbReference type="ChEBI" id="CHEBI:15378"/>
        <dbReference type="ChEBI" id="CHEBI:30616"/>
        <dbReference type="ChEBI" id="CHEBI:43474"/>
        <dbReference type="ChEBI" id="CHEBI:58702"/>
        <dbReference type="ChEBI" id="CHEBI:456215"/>
        <dbReference type="EC" id="2.7.9.2"/>
    </reaction>
</comment>
<evidence type="ECO:0000256" key="3">
    <source>
        <dbReference type="ARBA" id="ARBA00004742"/>
    </source>
</evidence>
<dbReference type="GO" id="GO:0005524">
    <property type="term" value="F:ATP binding"/>
    <property type="evidence" value="ECO:0007669"/>
    <property type="project" value="UniProtKB-KW"/>
</dbReference>
<evidence type="ECO:0000313" key="18">
    <source>
        <dbReference type="EMBL" id="ABM29742.1"/>
    </source>
</evidence>
<keyword evidence="11" id="KW-0067">ATP-binding</keyword>
<name>A0A0H3AD15_NITV4</name>
<evidence type="ECO:0000259" key="17">
    <source>
        <dbReference type="Pfam" id="PF01326"/>
    </source>
</evidence>
<evidence type="ECO:0000256" key="5">
    <source>
        <dbReference type="ARBA" id="ARBA00011996"/>
    </source>
</evidence>
<keyword evidence="9" id="KW-0547">Nucleotide-binding</keyword>
<evidence type="ECO:0000256" key="12">
    <source>
        <dbReference type="ARBA" id="ARBA00022842"/>
    </source>
</evidence>
<dbReference type="InterPro" id="IPR036637">
    <property type="entry name" value="Phosphohistidine_dom_sf"/>
</dbReference>
<keyword evidence="8" id="KW-0479">Metal-binding</keyword>
<organism evidence="18 19">
    <name type="scientific">Nitratidesulfovibrio vulgaris (strain DP4)</name>
    <name type="common">Desulfovibrio vulgaris</name>
    <dbReference type="NCBI Taxonomy" id="391774"/>
    <lineage>
        <taxon>Bacteria</taxon>
        <taxon>Pseudomonadati</taxon>
        <taxon>Thermodesulfobacteriota</taxon>
        <taxon>Desulfovibrionia</taxon>
        <taxon>Desulfovibrionales</taxon>
        <taxon>Desulfovibrionaceae</taxon>
        <taxon>Nitratidesulfovibrio</taxon>
    </lineage>
</organism>
<evidence type="ECO:0000256" key="2">
    <source>
        <dbReference type="ARBA" id="ARBA00002988"/>
    </source>
</evidence>
<comment type="similarity">
    <text evidence="4">Belongs to the PEP-utilizing enzyme family.</text>
</comment>
<evidence type="ECO:0000256" key="14">
    <source>
        <dbReference type="ARBA" id="ARBA00047700"/>
    </source>
</evidence>
<keyword evidence="12" id="KW-0460">Magnesium</keyword>
<feature type="domain" description="PEP-utilising enzyme mobile" evidence="16">
    <location>
        <begin position="488"/>
        <end position="560"/>
    </location>
</feature>
<dbReference type="Pfam" id="PF00391">
    <property type="entry name" value="PEP-utilizers"/>
    <property type="match status" value="1"/>
</dbReference>
<comment type="cofactor">
    <cofactor evidence="1">
        <name>Mg(2+)</name>
        <dbReference type="ChEBI" id="CHEBI:18420"/>
    </cofactor>
</comment>
<dbReference type="InterPro" id="IPR013815">
    <property type="entry name" value="ATP_grasp_subdomain_1"/>
</dbReference>
<evidence type="ECO:0000256" key="9">
    <source>
        <dbReference type="ARBA" id="ARBA00022741"/>
    </source>
</evidence>
<feature type="domain" description="Pyruvate phosphate dikinase AMP/ATP-binding" evidence="17">
    <location>
        <begin position="392"/>
        <end position="441"/>
    </location>
</feature>
<evidence type="ECO:0000256" key="15">
    <source>
        <dbReference type="SAM" id="MobiDB-lite"/>
    </source>
</evidence>
<dbReference type="GO" id="GO:0046872">
    <property type="term" value="F:metal ion binding"/>
    <property type="evidence" value="ECO:0007669"/>
    <property type="project" value="UniProtKB-KW"/>
</dbReference>
<accession>A0A0H3AD15</accession>
<feature type="region of interest" description="Disordered" evidence="15">
    <location>
        <begin position="319"/>
        <end position="350"/>
    </location>
</feature>
<dbReference type="EMBL" id="CP000527">
    <property type="protein sequence ID" value="ABM29742.1"/>
    <property type="molecule type" value="Genomic_DNA"/>
</dbReference>